<keyword evidence="2" id="KW-0808">Transferase</keyword>
<dbReference type="Pfam" id="PF00534">
    <property type="entry name" value="Glycos_transf_1"/>
    <property type="match status" value="1"/>
</dbReference>
<dbReference type="SUPFAM" id="SSF53756">
    <property type="entry name" value="UDP-Glycosyltransferase/glycogen phosphorylase"/>
    <property type="match status" value="1"/>
</dbReference>
<dbReference type="Proteomes" id="UP001629156">
    <property type="component" value="Unassembled WGS sequence"/>
</dbReference>
<organism evidence="2 3">
    <name type="scientific">Flavobacterium rhizosphaerae</name>
    <dbReference type="NCBI Taxonomy" id="3163298"/>
    <lineage>
        <taxon>Bacteria</taxon>
        <taxon>Pseudomonadati</taxon>
        <taxon>Bacteroidota</taxon>
        <taxon>Flavobacteriia</taxon>
        <taxon>Flavobacteriales</taxon>
        <taxon>Flavobacteriaceae</taxon>
        <taxon>Flavobacterium</taxon>
    </lineage>
</organism>
<dbReference type="Gene3D" id="3.40.50.2000">
    <property type="entry name" value="Glycogen Phosphorylase B"/>
    <property type="match status" value="2"/>
</dbReference>
<comment type="caution">
    <text evidence="2">The sequence shown here is derived from an EMBL/GenBank/DDBJ whole genome shotgun (WGS) entry which is preliminary data.</text>
</comment>
<dbReference type="CDD" id="cd03801">
    <property type="entry name" value="GT4_PimA-like"/>
    <property type="match status" value="1"/>
</dbReference>
<dbReference type="GO" id="GO:0016757">
    <property type="term" value="F:glycosyltransferase activity"/>
    <property type="evidence" value="ECO:0007669"/>
    <property type="project" value="UniProtKB-KW"/>
</dbReference>
<gene>
    <name evidence="2" type="ORF">ABS766_11015</name>
</gene>
<accession>A0ABW8YXG6</accession>
<feature type="domain" description="Glycosyl transferase family 1" evidence="1">
    <location>
        <begin position="245"/>
        <end position="383"/>
    </location>
</feature>
<evidence type="ECO:0000313" key="2">
    <source>
        <dbReference type="EMBL" id="MFL9844948.1"/>
    </source>
</evidence>
<dbReference type="EC" id="2.4.-.-" evidence="2"/>
<evidence type="ECO:0000313" key="3">
    <source>
        <dbReference type="Proteomes" id="UP001629156"/>
    </source>
</evidence>
<proteinExistence type="predicted"/>
<reference evidence="2 3" key="1">
    <citation type="submission" date="2024-06" db="EMBL/GenBank/DDBJ databases">
        <authorList>
            <person name="Kaempfer P."/>
            <person name="Viver T."/>
        </authorList>
    </citation>
    <scope>NUCLEOTIDE SEQUENCE [LARGE SCALE GENOMIC DNA]</scope>
    <source>
        <strain evidence="2 3">ST-119</strain>
    </source>
</reference>
<evidence type="ECO:0000259" key="1">
    <source>
        <dbReference type="Pfam" id="PF00534"/>
    </source>
</evidence>
<dbReference type="PANTHER" id="PTHR12526">
    <property type="entry name" value="GLYCOSYLTRANSFERASE"/>
    <property type="match status" value="1"/>
</dbReference>
<name>A0ABW8YXG6_9FLAO</name>
<sequence>MTKKKVIVTHPFGNEFLRGVVRGVKDKDMLAAFVTSVATFPDTGLYNISGKVNALHELHKRSFDVDLQPYTYTYGLKEIGRQLAGKAGFLKLTTHETGKFSVDKVCEYIDRKTADLIKSGKLKNTAAVYAYEDGAYYSFMESKKNNMICIYDLPIGYWKAARRLMKEEINRWPEWASTVLAFKDSDEKLIRKDAEIAESDHIIVASTFTASTLKDYPGKLPKISVIPYAFPKVVEGKIYNNANRLLKILFVGGLSQRKGIANLFEAVKYFPGQIELTIVGRKMGGYCEALEKELIKYTYIPTLPHNKILELMRTQDVFVFPSLFEGFGLVITEAMSQGVPVITTDRTAGLDLITDNENGWLVEAGNTDALKAALEKILLNRNLIKENGLAALETAKQRDWKLYGEEVAEKISEIIN</sequence>
<keyword evidence="3" id="KW-1185">Reference proteome</keyword>
<dbReference type="EMBL" id="JBELPZ010000010">
    <property type="protein sequence ID" value="MFL9844948.1"/>
    <property type="molecule type" value="Genomic_DNA"/>
</dbReference>
<dbReference type="RefSeq" id="WP_408085208.1">
    <property type="nucleotide sequence ID" value="NZ_JBELPZ010000010.1"/>
</dbReference>
<protein>
    <submittedName>
        <fullName evidence="2">Glycosyltransferase family 4 protein</fullName>
        <ecNumber evidence="2">2.4.-.-</ecNumber>
    </submittedName>
</protein>
<dbReference type="InterPro" id="IPR001296">
    <property type="entry name" value="Glyco_trans_1"/>
</dbReference>
<keyword evidence="2" id="KW-0328">Glycosyltransferase</keyword>